<evidence type="ECO:0000256" key="1">
    <source>
        <dbReference type="ARBA" id="ARBA00005536"/>
    </source>
</evidence>
<feature type="coiled-coil region" evidence="6">
    <location>
        <begin position="8"/>
        <end position="35"/>
    </location>
</feature>
<comment type="subunit">
    <text evidence="5">Interacts with CHMP1A, CHMP1B, VPS4A and VTA1. Interacts with SPAST, STAMBP, and USP8. May interact with VPS37B. May associate with the ESCRT-I complex. Interacts with MITD1, in competition with VSP4. Interacts with SPART (via MIT domain); leading to the recruitment of SPART to midbodies. Interacts with SPAST.</text>
</comment>
<dbReference type="InterPro" id="IPR005061">
    <property type="entry name" value="Ist1"/>
</dbReference>
<proteinExistence type="inferred from homology"/>
<sequence>MFASGLSYPKLKTNLRLAINRLKLLEKKKTELAQKARTEIADYISSGKVEHARIRVEHIIREDFMVEAMEIVEMYCDLLLARFGLIQQKKTLDDGLSEAISSLLWVAPRLYADIPEMRVISGMLTAKYGKQYMEACRENVVSTVSEKLKHKMGVQNPPRLLVEKYMIEIAQNYNIEYEPDPQVMKEEHHALGVDALLLDINGPDSNDLGGRGLAAPPPAGFVGFPQTPMLPLQQPSGSSPFECPPNPTGCSSGGFVAPEALNQCPSALLSREKPLPYNIPPGVYDLVSPELDATSKSLNINNFQDVSSPPHSSFAPEALAKTKRSYDIPKPVPCSKLNLSEWDDPEFPDLDQLPPVPSNSLSDLEISVKNEDADEIDFDELTRRFEDLKKKK</sequence>
<dbReference type="InterPro" id="IPR042277">
    <property type="entry name" value="IST1-like"/>
</dbReference>
<dbReference type="Pfam" id="PF03398">
    <property type="entry name" value="Ist1"/>
    <property type="match status" value="1"/>
</dbReference>
<comment type="similarity">
    <text evidence="1">Belongs to the IST1 family.</text>
</comment>
<dbReference type="PANTHER" id="PTHR12161">
    <property type="entry name" value="IST1 FAMILY MEMBER"/>
    <property type="match status" value="1"/>
</dbReference>
<evidence type="ECO:0000256" key="4">
    <source>
        <dbReference type="ARBA" id="ARBA00046124"/>
    </source>
</evidence>
<evidence type="ECO:0000256" key="5">
    <source>
        <dbReference type="ARBA" id="ARBA00046920"/>
    </source>
</evidence>
<protein>
    <recommendedName>
        <fullName evidence="2">IST1 homolog</fullName>
    </recommendedName>
    <alternativeName>
        <fullName evidence="3">Charged multivesicular body protein 8</fullName>
    </alternativeName>
</protein>
<accession>A0ABQ9HFQ2</accession>
<dbReference type="EMBL" id="JARBHB010000005">
    <property type="protein sequence ID" value="KAJ8883100.1"/>
    <property type="molecule type" value="Genomic_DNA"/>
</dbReference>
<reference evidence="7 8" key="1">
    <citation type="submission" date="2023-02" db="EMBL/GenBank/DDBJ databases">
        <title>LHISI_Scaffold_Assembly.</title>
        <authorList>
            <person name="Stuart O.P."/>
            <person name="Cleave R."/>
            <person name="Magrath M.J.L."/>
            <person name="Mikheyev A.S."/>
        </authorList>
    </citation>
    <scope>NUCLEOTIDE SEQUENCE [LARGE SCALE GENOMIC DNA]</scope>
    <source>
        <strain evidence="7">Daus_M_001</strain>
        <tissue evidence="7">Leg muscle</tissue>
    </source>
</reference>
<gene>
    <name evidence="7" type="ORF">PR048_014939</name>
</gene>
<organism evidence="7 8">
    <name type="scientific">Dryococelus australis</name>
    <dbReference type="NCBI Taxonomy" id="614101"/>
    <lineage>
        <taxon>Eukaryota</taxon>
        <taxon>Metazoa</taxon>
        <taxon>Ecdysozoa</taxon>
        <taxon>Arthropoda</taxon>
        <taxon>Hexapoda</taxon>
        <taxon>Insecta</taxon>
        <taxon>Pterygota</taxon>
        <taxon>Neoptera</taxon>
        <taxon>Polyneoptera</taxon>
        <taxon>Phasmatodea</taxon>
        <taxon>Verophasmatodea</taxon>
        <taxon>Anareolatae</taxon>
        <taxon>Phasmatidae</taxon>
        <taxon>Eurycanthinae</taxon>
        <taxon>Dryococelus</taxon>
    </lineage>
</organism>
<evidence type="ECO:0000256" key="2">
    <source>
        <dbReference type="ARBA" id="ARBA00014513"/>
    </source>
</evidence>
<evidence type="ECO:0000313" key="7">
    <source>
        <dbReference type="EMBL" id="KAJ8883100.1"/>
    </source>
</evidence>
<evidence type="ECO:0000256" key="3">
    <source>
        <dbReference type="ARBA" id="ARBA00032374"/>
    </source>
</evidence>
<dbReference type="Proteomes" id="UP001159363">
    <property type="component" value="Chromosome 4"/>
</dbReference>
<comment type="function">
    <text evidence="4">ESCRT-III-like protein involved in cytokinesis, nuclear envelope reassembly and endosomal tubulation. Is required for efficient abscission during cytokinesis. Involved in recruiting VPS4A and/or VPS4B to the midbody of dividing cells. During late anaphase, involved in nuclear envelope reassembly and mitotic spindle disassembly together with the ESCRT-III complex: IST1 acts by mediating the recruitment of SPAST to the nuclear membrane, leading to microtubule severing. Recruited to the reforming nuclear envelope (NE) during anaphase by LEMD2. Regulates early endosomal tubulation together with the ESCRT-III complex by mediating the recruitment of SPAST.</text>
</comment>
<evidence type="ECO:0000313" key="8">
    <source>
        <dbReference type="Proteomes" id="UP001159363"/>
    </source>
</evidence>
<comment type="caution">
    <text evidence="7">The sequence shown here is derived from an EMBL/GenBank/DDBJ whole genome shotgun (WGS) entry which is preliminary data.</text>
</comment>
<keyword evidence="8" id="KW-1185">Reference proteome</keyword>
<dbReference type="Gene3D" id="1.20.1260.60">
    <property type="entry name" value="Vacuolar protein sorting-associated protein Ist1"/>
    <property type="match status" value="1"/>
</dbReference>
<keyword evidence="6" id="KW-0175">Coiled coil</keyword>
<name>A0ABQ9HFQ2_9NEOP</name>
<evidence type="ECO:0000256" key="6">
    <source>
        <dbReference type="SAM" id="Coils"/>
    </source>
</evidence>
<dbReference type="PANTHER" id="PTHR12161:SF5">
    <property type="entry name" value="IST1 HOMOLOG"/>
    <property type="match status" value="1"/>
</dbReference>